<dbReference type="STRING" id="67801.A0A1B0B421"/>
<evidence type="ECO:0000313" key="2">
    <source>
        <dbReference type="EnsemblMetazoa" id="GPPI018180-PA"/>
    </source>
</evidence>
<dbReference type="EMBL" id="JXJN01008146">
    <property type="status" value="NOT_ANNOTATED_CDS"/>
    <property type="molecule type" value="Genomic_DNA"/>
</dbReference>
<dbReference type="AlphaFoldDB" id="A0A1B0B421"/>
<feature type="domain" description="PiggyBac transposable element-derived protein" evidence="1">
    <location>
        <begin position="40"/>
        <end position="142"/>
    </location>
</feature>
<reference evidence="2" key="2">
    <citation type="submission" date="2020-05" db="UniProtKB">
        <authorList>
            <consortium name="EnsemblMetazoa"/>
        </authorList>
    </citation>
    <scope>IDENTIFICATION</scope>
    <source>
        <strain evidence="2">IAEA</strain>
    </source>
</reference>
<reference evidence="3" key="1">
    <citation type="submission" date="2015-01" db="EMBL/GenBank/DDBJ databases">
        <authorList>
            <person name="Aksoy S."/>
            <person name="Warren W."/>
            <person name="Wilson R.K."/>
        </authorList>
    </citation>
    <scope>NUCLEOTIDE SEQUENCE [LARGE SCALE GENOMIC DNA]</scope>
    <source>
        <strain evidence="3">IAEA</strain>
    </source>
</reference>
<organism evidence="2 3">
    <name type="scientific">Glossina palpalis gambiensis</name>
    <dbReference type="NCBI Taxonomy" id="67801"/>
    <lineage>
        <taxon>Eukaryota</taxon>
        <taxon>Metazoa</taxon>
        <taxon>Ecdysozoa</taxon>
        <taxon>Arthropoda</taxon>
        <taxon>Hexapoda</taxon>
        <taxon>Insecta</taxon>
        <taxon>Pterygota</taxon>
        <taxon>Neoptera</taxon>
        <taxon>Endopterygota</taxon>
        <taxon>Diptera</taxon>
        <taxon>Brachycera</taxon>
        <taxon>Muscomorpha</taxon>
        <taxon>Hippoboscoidea</taxon>
        <taxon>Glossinidae</taxon>
        <taxon>Glossina</taxon>
    </lineage>
</organism>
<accession>A0A1B0B421</accession>
<dbReference type="PANTHER" id="PTHR47272:SF1">
    <property type="entry name" value="PIGGYBAC TRANSPOSABLE ELEMENT-DERIVED PROTEIN 3-LIKE"/>
    <property type="match status" value="1"/>
</dbReference>
<dbReference type="PANTHER" id="PTHR47272">
    <property type="entry name" value="DDE_TNP_1_7 DOMAIN-CONTAINING PROTEIN"/>
    <property type="match status" value="1"/>
</dbReference>
<dbReference type="VEuPathDB" id="VectorBase:GPPI018180"/>
<dbReference type="InterPro" id="IPR029526">
    <property type="entry name" value="PGBD"/>
</dbReference>
<evidence type="ECO:0000313" key="3">
    <source>
        <dbReference type="Proteomes" id="UP000092460"/>
    </source>
</evidence>
<protein>
    <recommendedName>
        <fullName evidence="1">PiggyBac transposable element-derived protein domain-containing protein</fullName>
    </recommendedName>
</protein>
<dbReference type="Pfam" id="PF13843">
    <property type="entry name" value="DDE_Tnp_1_7"/>
    <property type="match status" value="1"/>
</dbReference>
<dbReference type="Proteomes" id="UP000092460">
    <property type="component" value="Unassembled WGS sequence"/>
</dbReference>
<sequence>MKLVEIEENNDDDQAHDKENSPLAIVVVAAWSTPLKELLQSSSCNATEIRQVLDIIIFMSVYHYPNIRSYWGKYGFDHTQHTIMASTFEKIRFILHFNENANHKPIEHLNHDSVHKIRPYVEHFNKLFMSVAPFDQRFPLDEYA</sequence>
<keyword evidence="3" id="KW-1185">Reference proteome</keyword>
<evidence type="ECO:0000259" key="1">
    <source>
        <dbReference type="Pfam" id="PF13843"/>
    </source>
</evidence>
<name>A0A1B0B421_9MUSC</name>
<proteinExistence type="predicted"/>
<dbReference type="EnsemblMetazoa" id="GPPI018180-RA">
    <property type="protein sequence ID" value="GPPI018180-PA"/>
    <property type="gene ID" value="GPPI018180"/>
</dbReference>